<protein>
    <recommendedName>
        <fullName evidence="5">Capsule biosynthesis protein</fullName>
    </recommendedName>
</protein>
<accession>A0A395LI04</accession>
<dbReference type="InterPro" id="IPR045936">
    <property type="entry name" value="DUF6356"/>
</dbReference>
<evidence type="ECO:0008006" key="5">
    <source>
        <dbReference type="Google" id="ProtNLM"/>
    </source>
</evidence>
<sequence>MIKRYFVEHPETVGETYLEHLQASSGFGFRMVLGGVACLLHGLLPFLFVRTGSAAVTELHDRMVANRVRKPTPKQEVGGQERGGAFENA</sequence>
<reference evidence="3 4" key="1">
    <citation type="submission" date="2018-07" db="EMBL/GenBank/DDBJ databases">
        <title>Erythrobacter nanhaiensis sp. nov., a novel member of the genus Erythrobacter isolated from the South China Sea.</title>
        <authorList>
            <person name="Chen X."/>
            <person name="Liu J."/>
        </authorList>
    </citation>
    <scope>NUCLEOTIDE SEQUENCE [LARGE SCALE GENOMIC DNA]</scope>
    <source>
        <strain evidence="3 4">S-5</strain>
    </source>
</reference>
<feature type="region of interest" description="Disordered" evidence="1">
    <location>
        <begin position="69"/>
        <end position="89"/>
    </location>
</feature>
<keyword evidence="4" id="KW-1185">Reference proteome</keyword>
<keyword evidence="2" id="KW-0812">Transmembrane</keyword>
<dbReference type="EMBL" id="QRBB01000001">
    <property type="protein sequence ID" value="RDS76295.1"/>
    <property type="molecule type" value="Genomic_DNA"/>
</dbReference>
<keyword evidence="2" id="KW-1133">Transmembrane helix</keyword>
<dbReference type="OrthoDB" id="7652114at2"/>
<evidence type="ECO:0000313" key="4">
    <source>
        <dbReference type="Proteomes" id="UP000254101"/>
    </source>
</evidence>
<evidence type="ECO:0000313" key="3">
    <source>
        <dbReference type="EMBL" id="RDS76295.1"/>
    </source>
</evidence>
<dbReference type="RefSeq" id="WP_115490530.1">
    <property type="nucleotide sequence ID" value="NZ_JACHWW010000001.1"/>
</dbReference>
<evidence type="ECO:0000256" key="1">
    <source>
        <dbReference type="SAM" id="MobiDB-lite"/>
    </source>
</evidence>
<evidence type="ECO:0000256" key="2">
    <source>
        <dbReference type="SAM" id="Phobius"/>
    </source>
</evidence>
<keyword evidence="2" id="KW-0472">Membrane</keyword>
<feature type="transmembrane region" description="Helical" evidence="2">
    <location>
        <begin position="27"/>
        <end position="49"/>
    </location>
</feature>
<dbReference type="Proteomes" id="UP000254101">
    <property type="component" value="Unassembled WGS sequence"/>
</dbReference>
<organism evidence="3 4">
    <name type="scientific">Alteriqipengyuania lutimaris</name>
    <dbReference type="NCBI Taxonomy" id="1538146"/>
    <lineage>
        <taxon>Bacteria</taxon>
        <taxon>Pseudomonadati</taxon>
        <taxon>Pseudomonadota</taxon>
        <taxon>Alphaproteobacteria</taxon>
        <taxon>Sphingomonadales</taxon>
        <taxon>Erythrobacteraceae</taxon>
        <taxon>Alteriqipengyuania</taxon>
    </lineage>
</organism>
<proteinExistence type="predicted"/>
<comment type="caution">
    <text evidence="3">The sequence shown here is derived from an EMBL/GenBank/DDBJ whole genome shotgun (WGS) entry which is preliminary data.</text>
</comment>
<dbReference type="AlphaFoldDB" id="A0A395LI04"/>
<dbReference type="Pfam" id="PF19883">
    <property type="entry name" value="DUF6356"/>
    <property type="match status" value="1"/>
</dbReference>
<gene>
    <name evidence="3" type="ORF">DL238_00795</name>
</gene>
<name>A0A395LI04_9SPHN</name>